<proteinExistence type="predicted"/>
<accession>A0A096AT23</accession>
<dbReference type="InterPro" id="IPR009589">
    <property type="entry name" value="PH_YyaB-like"/>
</dbReference>
<sequence>MNRTFNHRVMALEWCAILLFIFGTLYGFWNRENVALVILGAMFLVLTTMALDRALHTSYIVSDEKLHIKRGRLTKEKCINIAEIISIRELPLAFRIGSYILLELKNGKVESVQPDNKEVFIATIQKQL</sequence>
<keyword evidence="1" id="KW-0472">Membrane</keyword>
<dbReference type="AlphaFoldDB" id="A0A096AT23"/>
<keyword evidence="1" id="KW-1133">Transmembrane helix</keyword>
<feature type="transmembrane region" description="Helical" evidence="1">
    <location>
        <begin position="35"/>
        <end position="55"/>
    </location>
</feature>
<evidence type="ECO:0000313" key="3">
    <source>
        <dbReference type="EMBL" id="KGF50233.1"/>
    </source>
</evidence>
<name>A0A096AT23_9BACT</name>
<organism evidence="3 4">
    <name type="scientific">Prevotella disiens DNF00882</name>
    <dbReference type="NCBI Taxonomy" id="1401075"/>
    <lineage>
        <taxon>Bacteria</taxon>
        <taxon>Pseudomonadati</taxon>
        <taxon>Bacteroidota</taxon>
        <taxon>Bacteroidia</taxon>
        <taxon>Bacteroidales</taxon>
        <taxon>Prevotellaceae</taxon>
        <taxon>Prevotella</taxon>
    </lineage>
</organism>
<dbReference type="Proteomes" id="UP000029538">
    <property type="component" value="Unassembled WGS sequence"/>
</dbReference>
<dbReference type="EMBL" id="JRNR01000007">
    <property type="protein sequence ID" value="KGF50233.1"/>
    <property type="molecule type" value="Genomic_DNA"/>
</dbReference>
<evidence type="ECO:0000259" key="2">
    <source>
        <dbReference type="Pfam" id="PF06713"/>
    </source>
</evidence>
<dbReference type="Pfam" id="PF06713">
    <property type="entry name" value="bPH_4"/>
    <property type="match status" value="1"/>
</dbReference>
<protein>
    <recommendedName>
        <fullName evidence="2">Uncharacterized protein YyaB-like PH domain-containing protein</fullName>
    </recommendedName>
</protein>
<dbReference type="GO" id="GO:0030153">
    <property type="term" value="P:bacteriocin immunity"/>
    <property type="evidence" value="ECO:0007669"/>
    <property type="project" value="InterPro"/>
</dbReference>
<feature type="transmembrane region" description="Helical" evidence="1">
    <location>
        <begin position="12"/>
        <end position="29"/>
    </location>
</feature>
<evidence type="ECO:0000256" key="1">
    <source>
        <dbReference type="SAM" id="Phobius"/>
    </source>
</evidence>
<dbReference type="RefSeq" id="WP_004358547.1">
    <property type="nucleotide sequence ID" value="NZ_JRNR01000007.1"/>
</dbReference>
<reference evidence="3 4" key="1">
    <citation type="submission" date="2014-07" db="EMBL/GenBank/DDBJ databases">
        <authorList>
            <person name="McCorrison J."/>
            <person name="Sanka R."/>
            <person name="Torralba M."/>
            <person name="Gillis M."/>
            <person name="Haft D.H."/>
            <person name="Methe B."/>
            <person name="Sutton G."/>
            <person name="Nelson K.E."/>
        </authorList>
    </citation>
    <scope>NUCLEOTIDE SEQUENCE [LARGE SCALE GENOMIC DNA]</scope>
    <source>
        <strain evidence="3 4">DNF00882</strain>
    </source>
</reference>
<keyword evidence="1" id="KW-0812">Transmembrane</keyword>
<dbReference type="GeneID" id="91081881"/>
<evidence type="ECO:0000313" key="4">
    <source>
        <dbReference type="Proteomes" id="UP000029538"/>
    </source>
</evidence>
<gene>
    <name evidence="3" type="ORF">HMPREF0654_02150</name>
</gene>
<feature type="domain" description="Uncharacterized protein YyaB-like PH" evidence="2">
    <location>
        <begin position="57"/>
        <end position="127"/>
    </location>
</feature>
<comment type="caution">
    <text evidence="3">The sequence shown here is derived from an EMBL/GenBank/DDBJ whole genome shotgun (WGS) entry which is preliminary data.</text>
</comment>